<dbReference type="GeneID" id="43657529"/>
<feature type="region of interest" description="Disordered" evidence="4">
    <location>
        <begin position="9"/>
        <end position="33"/>
    </location>
</feature>
<gene>
    <name evidence="6" type="ORF">BDV27DRAFT_160702</name>
</gene>
<dbReference type="PROSITE" id="PS00122">
    <property type="entry name" value="CARBOXYLESTERASE_B_1"/>
    <property type="match status" value="1"/>
</dbReference>
<dbReference type="AlphaFoldDB" id="A0A5N6ZX09"/>
<evidence type="ECO:0000256" key="4">
    <source>
        <dbReference type="SAM" id="MobiDB-lite"/>
    </source>
</evidence>
<dbReference type="InterPro" id="IPR002018">
    <property type="entry name" value="CarbesteraseB"/>
</dbReference>
<dbReference type="InterPro" id="IPR050654">
    <property type="entry name" value="AChE-related_enzymes"/>
</dbReference>
<dbReference type="InterPro" id="IPR029058">
    <property type="entry name" value="AB_hydrolase_fold"/>
</dbReference>
<reference evidence="6 7" key="1">
    <citation type="submission" date="2019-04" db="EMBL/GenBank/DDBJ databases">
        <title>Friends and foes A comparative genomics studyof 23 Aspergillus species from section Flavi.</title>
        <authorList>
            <consortium name="DOE Joint Genome Institute"/>
            <person name="Kjaerbolling I."/>
            <person name="Vesth T."/>
            <person name="Frisvad J.C."/>
            <person name="Nybo J.L."/>
            <person name="Theobald S."/>
            <person name="Kildgaard S."/>
            <person name="Isbrandt T."/>
            <person name="Kuo A."/>
            <person name="Sato A."/>
            <person name="Lyhne E.K."/>
            <person name="Kogle M.E."/>
            <person name="Wiebenga A."/>
            <person name="Kun R.S."/>
            <person name="Lubbers R.J."/>
            <person name="Makela M.R."/>
            <person name="Barry K."/>
            <person name="Chovatia M."/>
            <person name="Clum A."/>
            <person name="Daum C."/>
            <person name="Haridas S."/>
            <person name="He G."/>
            <person name="LaButti K."/>
            <person name="Lipzen A."/>
            <person name="Mondo S."/>
            <person name="Riley R."/>
            <person name="Salamov A."/>
            <person name="Simmons B.A."/>
            <person name="Magnuson J.K."/>
            <person name="Henrissat B."/>
            <person name="Mortensen U.H."/>
            <person name="Larsen T.O."/>
            <person name="Devries R.P."/>
            <person name="Grigoriev I.V."/>
            <person name="Machida M."/>
            <person name="Baker S.E."/>
            <person name="Andersen M.R."/>
        </authorList>
    </citation>
    <scope>NUCLEOTIDE SEQUENCE [LARGE SCALE GENOMIC DNA]</scope>
    <source>
        <strain evidence="6 7">CBS 763.97</strain>
    </source>
</reference>
<dbReference type="Proteomes" id="UP000326268">
    <property type="component" value="Unassembled WGS sequence"/>
</dbReference>
<feature type="domain" description="Carboxylesterase type B" evidence="5">
    <location>
        <begin position="150"/>
        <end position="660"/>
    </location>
</feature>
<name>A0A5N6ZX09_9EURO</name>
<comment type="similarity">
    <text evidence="1 3">Belongs to the type-B carboxylesterase/lipase family.</text>
</comment>
<dbReference type="RefSeq" id="XP_031924540.1">
    <property type="nucleotide sequence ID" value="XM_032073083.1"/>
</dbReference>
<dbReference type="PANTHER" id="PTHR43918">
    <property type="entry name" value="ACETYLCHOLINESTERASE"/>
    <property type="match status" value="1"/>
</dbReference>
<evidence type="ECO:0000313" key="7">
    <source>
        <dbReference type="Proteomes" id="UP000326268"/>
    </source>
</evidence>
<keyword evidence="7" id="KW-1185">Reference proteome</keyword>
<dbReference type="SUPFAM" id="SSF53474">
    <property type="entry name" value="alpha/beta-Hydrolases"/>
    <property type="match status" value="1"/>
</dbReference>
<dbReference type="EMBL" id="ML737735">
    <property type="protein sequence ID" value="KAE8361459.1"/>
    <property type="molecule type" value="Genomic_DNA"/>
</dbReference>
<dbReference type="InterPro" id="IPR019826">
    <property type="entry name" value="Carboxylesterase_B_AS"/>
</dbReference>
<dbReference type="InterPro" id="IPR019819">
    <property type="entry name" value="Carboxylesterase_B_CS"/>
</dbReference>
<evidence type="ECO:0000256" key="2">
    <source>
        <dbReference type="ARBA" id="ARBA00022801"/>
    </source>
</evidence>
<protein>
    <recommendedName>
        <fullName evidence="3">Carboxylic ester hydrolase</fullName>
        <ecNumber evidence="3">3.1.1.-</ecNumber>
    </recommendedName>
</protein>
<dbReference type="PANTHER" id="PTHR43918:SF4">
    <property type="entry name" value="CARBOXYLIC ESTER HYDROLASE"/>
    <property type="match status" value="1"/>
</dbReference>
<dbReference type="EC" id="3.1.1.-" evidence="3"/>
<proteinExistence type="inferred from homology"/>
<evidence type="ECO:0000256" key="3">
    <source>
        <dbReference type="RuleBase" id="RU361235"/>
    </source>
</evidence>
<evidence type="ECO:0000256" key="1">
    <source>
        <dbReference type="ARBA" id="ARBA00005964"/>
    </source>
</evidence>
<dbReference type="OrthoDB" id="408631at2759"/>
<accession>A0A5N6ZX09</accession>
<sequence length="694" mass="78284">MAYVFEKLLDPPQTPLTTNIPDSDPPESESERIPEHFDGHLSAGWKVVYRQDFPKHEKIFLCSNWAYVRLKNDIHRNETFPYSSQPPDETTDYTVDEYVKKLDKEYQLVECNFNDPKRSLKMWSWFPIITHLWLVELLLPSWHINNRTVEPVVEISNGTLLGAHNARYHQDFFLGIPYAQPPVDDLRYEHPQPLNESWEVPRQADSYGFWCHSAPLSLPGYTQNGFRHEEDEDCLTINVVRPSGATRASRFPVLVYIYGGGLQEGGSADQRYNMSFLVQESVKMGTPTIGVSFNYRVSGFGFLSGRAINGSGLANLGLYDQRKALHWIQENIAAFGGDPTRVTIQGESSGALSVGYHLLAYDGRDDELFRAAITQSGAPLSSAALIPLDEQEQMYQDVLDATGCVTEIWTIECLRRAPVKALKDAFQQRFFFPVMDGKFITDFPSNAIKHGRFVKVPLLIGSNLNEGTGYIASGMFGPVNTPTDLRAVITGFGAGKYLANDTLDAIVDGYLQLPIREVRADLGTVLISPSSKYGSMYGYSTFYIGDYLVNAPKRYSTQMWAAYGIPVYSYLFAAVPNSLSPRVLGAAHFQEVAFVFRNSDGVGFTSPPLRSFDSQTERRLQDISHKMTRMWLSFVSTLSPNNHQLPNFKTQWPVYQNRSAANLVFRFASTTVEPDTWRSGIIQRVTDAFDEYKF</sequence>
<dbReference type="Pfam" id="PF00135">
    <property type="entry name" value="COesterase"/>
    <property type="match status" value="1"/>
</dbReference>
<dbReference type="GO" id="GO:0052689">
    <property type="term" value="F:carboxylic ester hydrolase activity"/>
    <property type="evidence" value="ECO:0007669"/>
    <property type="project" value="TreeGrafter"/>
</dbReference>
<dbReference type="PROSITE" id="PS00941">
    <property type="entry name" value="CARBOXYLESTERASE_B_2"/>
    <property type="match status" value="1"/>
</dbReference>
<dbReference type="Gene3D" id="3.40.50.1820">
    <property type="entry name" value="alpha/beta hydrolase"/>
    <property type="match status" value="1"/>
</dbReference>
<evidence type="ECO:0000313" key="6">
    <source>
        <dbReference type="EMBL" id="KAE8361459.1"/>
    </source>
</evidence>
<keyword evidence="2 3" id="KW-0378">Hydrolase</keyword>
<evidence type="ECO:0000259" key="5">
    <source>
        <dbReference type="Pfam" id="PF00135"/>
    </source>
</evidence>
<organism evidence="6 7">
    <name type="scientific">Aspergillus caelatus</name>
    <dbReference type="NCBI Taxonomy" id="61420"/>
    <lineage>
        <taxon>Eukaryota</taxon>
        <taxon>Fungi</taxon>
        <taxon>Dikarya</taxon>
        <taxon>Ascomycota</taxon>
        <taxon>Pezizomycotina</taxon>
        <taxon>Eurotiomycetes</taxon>
        <taxon>Eurotiomycetidae</taxon>
        <taxon>Eurotiales</taxon>
        <taxon>Aspergillaceae</taxon>
        <taxon>Aspergillus</taxon>
        <taxon>Aspergillus subgen. Circumdati</taxon>
    </lineage>
</organism>